<dbReference type="InterPro" id="IPR029034">
    <property type="entry name" value="Cystine-knot_cytokine"/>
</dbReference>
<dbReference type="RefSeq" id="XP_014483487.1">
    <property type="nucleotide sequence ID" value="XM_014628001.1"/>
</dbReference>
<gene>
    <name evidence="8" type="primary">LOC106749004</name>
</gene>
<evidence type="ECO:0000259" key="6">
    <source>
        <dbReference type="PROSITE" id="PS50278"/>
    </source>
</evidence>
<comment type="similarity">
    <text evidence="1 4">Belongs to the PDGF/VEGF growth factor family.</text>
</comment>
<reference evidence="8" key="1">
    <citation type="submission" date="2025-08" db="UniProtKB">
        <authorList>
            <consortium name="RefSeq"/>
        </authorList>
    </citation>
    <scope>IDENTIFICATION</scope>
</reference>
<dbReference type="InterPro" id="IPR000072">
    <property type="entry name" value="PDGF/VEGF_dom"/>
</dbReference>
<dbReference type="GO" id="GO:0070851">
    <property type="term" value="F:growth factor receptor binding"/>
    <property type="evidence" value="ECO:0007669"/>
    <property type="project" value="TreeGrafter"/>
</dbReference>
<dbReference type="GO" id="GO:0008284">
    <property type="term" value="P:positive regulation of cell population proliferation"/>
    <property type="evidence" value="ECO:0007669"/>
    <property type="project" value="TreeGrafter"/>
</dbReference>
<evidence type="ECO:0000313" key="7">
    <source>
        <dbReference type="Proteomes" id="UP000515204"/>
    </source>
</evidence>
<keyword evidence="5" id="KW-1133">Transmembrane helix</keyword>
<evidence type="ECO:0000256" key="5">
    <source>
        <dbReference type="SAM" id="Phobius"/>
    </source>
</evidence>
<dbReference type="PANTHER" id="PTHR11633">
    <property type="entry name" value="PLATELET-DERIVED GROWTH FACTOR"/>
    <property type="match status" value="1"/>
</dbReference>
<keyword evidence="5" id="KW-0472">Membrane</keyword>
<sequence length="261" mass="29559">MQLTWANMTSSGRQRLRTLAEILLPLGIVCAFVGVGTGGYYIGSQYHCLPCDIYPKSNDLKSRDKLPADSVDDKYILADTDRINSSDKAKCLRQLMDVITVELVSRTSCIPEMQHVDLNVDKDPSIVVFPPCARIKRCGGCCSSSLLSCQPTATKIRNFEVSVSTLKGGIRRNVSLEEHVTCRCDCKLKEKDCNEKQKYDPDNCMCVCENTDEEDKCRQNKDMRIWNPHLCVCSCKKFEECNSDQYFDTKICRCRPKKSSF</sequence>
<evidence type="ECO:0000256" key="4">
    <source>
        <dbReference type="RuleBase" id="RU003818"/>
    </source>
</evidence>
<dbReference type="GO" id="GO:0016020">
    <property type="term" value="C:membrane"/>
    <property type="evidence" value="ECO:0007669"/>
    <property type="project" value="InterPro"/>
</dbReference>
<dbReference type="Gene3D" id="2.10.90.10">
    <property type="entry name" value="Cystine-knot cytokines"/>
    <property type="match status" value="1"/>
</dbReference>
<protein>
    <submittedName>
        <fullName evidence="8">Vascular endothelial growth factor A-like</fullName>
    </submittedName>
</protein>
<feature type="domain" description="Platelet-derived growth factor (PDGF) family profile" evidence="6">
    <location>
        <begin position="94"/>
        <end position="189"/>
    </location>
</feature>
<keyword evidence="7" id="KW-1185">Reference proteome</keyword>
<dbReference type="PROSITE" id="PS50278">
    <property type="entry name" value="PDGF_2"/>
    <property type="match status" value="1"/>
</dbReference>
<accession>A0A6P3XZJ2</accession>
<dbReference type="GO" id="GO:0008083">
    <property type="term" value="F:growth factor activity"/>
    <property type="evidence" value="ECO:0007669"/>
    <property type="project" value="UniProtKB-KW"/>
</dbReference>
<dbReference type="KEGG" id="dqu:106749004"/>
<name>A0A6P3XZJ2_DINQU</name>
<dbReference type="OrthoDB" id="8878063at2759"/>
<feature type="transmembrane region" description="Helical" evidence="5">
    <location>
        <begin position="21"/>
        <end position="42"/>
    </location>
</feature>
<evidence type="ECO:0000256" key="1">
    <source>
        <dbReference type="ARBA" id="ARBA00006686"/>
    </source>
</evidence>
<evidence type="ECO:0000256" key="3">
    <source>
        <dbReference type="ARBA" id="ARBA00023246"/>
    </source>
</evidence>
<keyword evidence="2 4" id="KW-0339">Growth factor</keyword>
<dbReference type="GO" id="GO:0005615">
    <property type="term" value="C:extracellular space"/>
    <property type="evidence" value="ECO:0007669"/>
    <property type="project" value="TreeGrafter"/>
</dbReference>
<keyword evidence="5" id="KW-0812">Transmembrane</keyword>
<dbReference type="AlphaFoldDB" id="A0A6P3XZJ2"/>
<dbReference type="GeneID" id="106749004"/>
<dbReference type="Pfam" id="PF00341">
    <property type="entry name" value="PDGF"/>
    <property type="match status" value="1"/>
</dbReference>
<keyword evidence="3" id="KW-0497">Mitogen</keyword>
<dbReference type="SUPFAM" id="SSF57501">
    <property type="entry name" value="Cystine-knot cytokines"/>
    <property type="match status" value="1"/>
</dbReference>
<dbReference type="SMART" id="SM00141">
    <property type="entry name" value="PDGF"/>
    <property type="match status" value="1"/>
</dbReference>
<evidence type="ECO:0000256" key="2">
    <source>
        <dbReference type="ARBA" id="ARBA00023030"/>
    </source>
</evidence>
<dbReference type="PANTHER" id="PTHR11633:SF1">
    <property type="entry name" value="LD28763P"/>
    <property type="match status" value="1"/>
</dbReference>
<dbReference type="GO" id="GO:0051781">
    <property type="term" value="P:positive regulation of cell division"/>
    <property type="evidence" value="ECO:0007669"/>
    <property type="project" value="UniProtKB-KW"/>
</dbReference>
<proteinExistence type="inferred from homology"/>
<dbReference type="Proteomes" id="UP000515204">
    <property type="component" value="Unplaced"/>
</dbReference>
<organism evidence="7 8">
    <name type="scientific">Dinoponera quadriceps</name>
    <name type="common">South American ant</name>
    <dbReference type="NCBI Taxonomy" id="609295"/>
    <lineage>
        <taxon>Eukaryota</taxon>
        <taxon>Metazoa</taxon>
        <taxon>Ecdysozoa</taxon>
        <taxon>Arthropoda</taxon>
        <taxon>Hexapoda</taxon>
        <taxon>Insecta</taxon>
        <taxon>Pterygota</taxon>
        <taxon>Neoptera</taxon>
        <taxon>Endopterygota</taxon>
        <taxon>Hymenoptera</taxon>
        <taxon>Apocrita</taxon>
        <taxon>Aculeata</taxon>
        <taxon>Formicoidea</taxon>
        <taxon>Formicidae</taxon>
        <taxon>Ponerinae</taxon>
        <taxon>Ponerini</taxon>
        <taxon>Dinoponera</taxon>
    </lineage>
</organism>
<evidence type="ECO:0000313" key="8">
    <source>
        <dbReference type="RefSeq" id="XP_014483487.1"/>
    </source>
</evidence>